<proteinExistence type="predicted"/>
<dbReference type="InterPro" id="IPR000760">
    <property type="entry name" value="Inositol_monophosphatase-like"/>
</dbReference>
<evidence type="ECO:0000313" key="5">
    <source>
        <dbReference type="Proteomes" id="UP000185490"/>
    </source>
</evidence>
<dbReference type="PANTHER" id="PTHR20854">
    <property type="entry name" value="INOSITOL MONOPHOSPHATASE"/>
    <property type="match status" value="1"/>
</dbReference>
<dbReference type="InterPro" id="IPR020583">
    <property type="entry name" value="Inositol_monoP_metal-BS"/>
</dbReference>
<dbReference type="PRINTS" id="PR00377">
    <property type="entry name" value="IMPHPHTASES"/>
</dbReference>
<evidence type="ECO:0000256" key="2">
    <source>
        <dbReference type="ARBA" id="ARBA00022801"/>
    </source>
</evidence>
<dbReference type="InterPro" id="IPR020550">
    <property type="entry name" value="Inositol_monophosphatase_CS"/>
</dbReference>
<gene>
    <name evidence="4" type="ORF">BW47_06265</name>
</gene>
<dbReference type="Proteomes" id="UP000185490">
    <property type="component" value="Chromosome"/>
</dbReference>
<dbReference type="Pfam" id="PF00459">
    <property type="entry name" value="Inositol_P"/>
    <property type="match status" value="1"/>
</dbReference>
<keyword evidence="5" id="KW-1185">Reference proteome</keyword>
<evidence type="ECO:0000256" key="3">
    <source>
        <dbReference type="ARBA" id="ARBA00022842"/>
    </source>
</evidence>
<name>A0ABM6GF35_9BACT</name>
<sequence>MNRLDVAIEISKHVGFYLMQFWGRASNIEKKENFQDLVTAQDKNSQELIINKIQSHFPNDGFLAEEDMEKNSKNLWIIDPIDGTINYIHGLPSFCISIAYYEDKKPVFGTVYNPFTEELFVGIKDEGAYLNHSRLKVNDINNLNFAVGSLGFTKNFTGKFIEKVENNVQRIRIIGSAAISACYVAANKFDFFITTKANPWDIAAAYIIVTEAGGCVRNFTGNNPKIFEKDSYIFSKPSILETLQNIISEIGGGI</sequence>
<reference evidence="4 5" key="1">
    <citation type="submission" date="2014-02" db="EMBL/GenBank/DDBJ databases">
        <title>Diversity of Thermotogales isolates from hydrothermal vents.</title>
        <authorList>
            <person name="Haverkamp T.H.A."/>
            <person name="Lossouarn J."/>
            <person name="Geslin C."/>
            <person name="Nesbo C.L."/>
        </authorList>
    </citation>
    <scope>NUCLEOTIDE SEQUENCE [LARGE SCALE GENOMIC DNA]</scope>
    <source>
        <strain evidence="4 5">431</strain>
    </source>
</reference>
<dbReference type="CDD" id="cd01637">
    <property type="entry name" value="IMPase_like"/>
    <property type="match status" value="1"/>
</dbReference>
<dbReference type="PROSITE" id="PS00629">
    <property type="entry name" value="IMP_1"/>
    <property type="match status" value="1"/>
</dbReference>
<accession>A0ABM6GF35</accession>
<dbReference type="PANTHER" id="PTHR20854:SF4">
    <property type="entry name" value="INOSITOL-1-MONOPHOSPHATASE-RELATED"/>
    <property type="match status" value="1"/>
</dbReference>
<dbReference type="EMBL" id="CP007389">
    <property type="protein sequence ID" value="APT74122.1"/>
    <property type="molecule type" value="Genomic_DNA"/>
</dbReference>
<keyword evidence="3" id="KW-0460">Magnesium</keyword>
<protein>
    <submittedName>
        <fullName evidence="4">Inositol phosphatase</fullName>
    </submittedName>
</protein>
<dbReference type="SUPFAM" id="SSF56655">
    <property type="entry name" value="Carbohydrate phosphatase"/>
    <property type="match status" value="1"/>
</dbReference>
<keyword evidence="2" id="KW-0378">Hydrolase</keyword>
<evidence type="ECO:0000256" key="1">
    <source>
        <dbReference type="ARBA" id="ARBA00022723"/>
    </source>
</evidence>
<dbReference type="Gene3D" id="3.40.190.80">
    <property type="match status" value="1"/>
</dbReference>
<keyword evidence="1" id="KW-0479">Metal-binding</keyword>
<dbReference type="RefSeq" id="WP_012057387.1">
    <property type="nucleotide sequence ID" value="NZ_CP007389.1"/>
</dbReference>
<evidence type="ECO:0000313" key="4">
    <source>
        <dbReference type="EMBL" id="APT74122.1"/>
    </source>
</evidence>
<dbReference type="PROSITE" id="PS00630">
    <property type="entry name" value="IMP_2"/>
    <property type="match status" value="1"/>
</dbReference>
<organism evidence="4 5">
    <name type="scientific">Thermosipho melanesiensis</name>
    <dbReference type="NCBI Taxonomy" id="46541"/>
    <lineage>
        <taxon>Bacteria</taxon>
        <taxon>Thermotogati</taxon>
        <taxon>Thermotogota</taxon>
        <taxon>Thermotogae</taxon>
        <taxon>Thermotogales</taxon>
        <taxon>Fervidobacteriaceae</taxon>
        <taxon>Thermosipho</taxon>
    </lineage>
</organism>
<dbReference type="Gene3D" id="3.30.540.10">
    <property type="entry name" value="Fructose-1,6-Bisphosphatase, subunit A, domain 1"/>
    <property type="match status" value="1"/>
</dbReference>